<name>A0A6S7GRQ1_PARCT</name>
<evidence type="ECO:0000313" key="1">
    <source>
        <dbReference type="EMBL" id="CAB3992632.1"/>
    </source>
</evidence>
<proteinExistence type="predicted"/>
<dbReference type="AlphaFoldDB" id="A0A6S7GRQ1"/>
<reference evidence="1" key="1">
    <citation type="submission" date="2020-04" db="EMBL/GenBank/DDBJ databases">
        <authorList>
            <person name="Alioto T."/>
            <person name="Alioto T."/>
            <person name="Gomez Garrido J."/>
        </authorList>
    </citation>
    <scope>NUCLEOTIDE SEQUENCE</scope>
    <source>
        <strain evidence="1">A484AB</strain>
    </source>
</reference>
<comment type="caution">
    <text evidence="1">The sequence shown here is derived from an EMBL/GenBank/DDBJ whole genome shotgun (WGS) entry which is preliminary data.</text>
</comment>
<keyword evidence="2" id="KW-1185">Reference proteome</keyword>
<gene>
    <name evidence="1" type="ORF">PACLA_8A060909</name>
</gene>
<evidence type="ECO:0000313" key="2">
    <source>
        <dbReference type="Proteomes" id="UP001152795"/>
    </source>
</evidence>
<dbReference type="Proteomes" id="UP001152795">
    <property type="component" value="Unassembled WGS sequence"/>
</dbReference>
<organism evidence="1 2">
    <name type="scientific">Paramuricea clavata</name>
    <name type="common">Red gorgonian</name>
    <name type="synonym">Violescent sea-whip</name>
    <dbReference type="NCBI Taxonomy" id="317549"/>
    <lineage>
        <taxon>Eukaryota</taxon>
        <taxon>Metazoa</taxon>
        <taxon>Cnidaria</taxon>
        <taxon>Anthozoa</taxon>
        <taxon>Octocorallia</taxon>
        <taxon>Malacalcyonacea</taxon>
        <taxon>Plexauridae</taxon>
        <taxon>Paramuricea</taxon>
    </lineage>
</organism>
<accession>A0A6S7GRQ1</accession>
<sequence>MLVTEMKFSVEREWIKSVRSAENKPNYGMENIANKTDCWGKSLAINWSLLGHCLMAI</sequence>
<protein>
    <submittedName>
        <fullName evidence="1">Uncharacterized protein</fullName>
    </submittedName>
</protein>
<dbReference type="EMBL" id="CACRXK020002089">
    <property type="protein sequence ID" value="CAB3992632.1"/>
    <property type="molecule type" value="Genomic_DNA"/>
</dbReference>